<dbReference type="EMBL" id="LVLJ01002341">
    <property type="protein sequence ID" value="OAE25331.1"/>
    <property type="molecule type" value="Genomic_DNA"/>
</dbReference>
<comment type="caution">
    <text evidence="2">The sequence shown here is derived from an EMBL/GenBank/DDBJ whole genome shotgun (WGS) entry which is preliminary data.</text>
</comment>
<reference evidence="2" key="1">
    <citation type="submission" date="2016-03" db="EMBL/GenBank/DDBJ databases">
        <title>Mechanisms controlling the formation of the plant cell surface in tip-growing cells are functionally conserved among land plants.</title>
        <authorList>
            <person name="Honkanen S."/>
            <person name="Jones V.A."/>
            <person name="Morieri G."/>
            <person name="Champion C."/>
            <person name="Hetherington A.J."/>
            <person name="Kelly S."/>
            <person name="Saint-Marcoux D."/>
            <person name="Proust H."/>
            <person name="Prescott H."/>
            <person name="Dolan L."/>
        </authorList>
    </citation>
    <scope>NUCLEOTIDE SEQUENCE [LARGE SCALE GENOMIC DNA]</scope>
    <source>
        <tissue evidence="2">Whole gametophyte</tissue>
    </source>
</reference>
<gene>
    <name evidence="2" type="ORF">AXG93_4620s1450</name>
</gene>
<dbReference type="AlphaFoldDB" id="A0A176VY98"/>
<feature type="region of interest" description="Disordered" evidence="1">
    <location>
        <begin position="1"/>
        <end position="38"/>
    </location>
</feature>
<accession>A0A176VY98</accession>
<dbReference type="Proteomes" id="UP000077202">
    <property type="component" value="Unassembled WGS sequence"/>
</dbReference>
<protein>
    <submittedName>
        <fullName evidence="2">Uncharacterized protein</fullName>
    </submittedName>
</protein>
<evidence type="ECO:0000313" key="3">
    <source>
        <dbReference type="Proteomes" id="UP000077202"/>
    </source>
</evidence>
<evidence type="ECO:0000256" key="1">
    <source>
        <dbReference type="SAM" id="MobiDB-lite"/>
    </source>
</evidence>
<evidence type="ECO:0000313" key="2">
    <source>
        <dbReference type="EMBL" id="OAE25331.1"/>
    </source>
</evidence>
<keyword evidence="3" id="KW-1185">Reference proteome</keyword>
<name>A0A176VY98_MARPO</name>
<sequence>MTTPSRVHQNNAQFCPMDGGSSESRELQTRHPSSHREMGIRAPFPSFLFNNRDQHIEHVKVAMGARIEQLEHRLAALASSGLGASIFHEGEDFSYLASAVQVEALIVVTRGVACALEPFTATVELDTKRGDGG</sequence>
<organism evidence="2 3">
    <name type="scientific">Marchantia polymorpha subsp. ruderalis</name>
    <dbReference type="NCBI Taxonomy" id="1480154"/>
    <lineage>
        <taxon>Eukaryota</taxon>
        <taxon>Viridiplantae</taxon>
        <taxon>Streptophyta</taxon>
        <taxon>Embryophyta</taxon>
        <taxon>Marchantiophyta</taxon>
        <taxon>Marchantiopsida</taxon>
        <taxon>Marchantiidae</taxon>
        <taxon>Marchantiales</taxon>
        <taxon>Marchantiaceae</taxon>
        <taxon>Marchantia</taxon>
    </lineage>
</organism>
<feature type="compositionally biased region" description="Polar residues" evidence="1">
    <location>
        <begin position="1"/>
        <end position="13"/>
    </location>
</feature>
<proteinExistence type="predicted"/>
<feature type="compositionally biased region" description="Basic and acidic residues" evidence="1">
    <location>
        <begin position="23"/>
        <end position="38"/>
    </location>
</feature>